<accession>A0A9Q8VH56</accession>
<name>A0A9Q8VH56_9HYPO</name>
<dbReference type="GeneID" id="72072126"/>
<dbReference type="EMBL" id="CP086364">
    <property type="protein sequence ID" value="UNI24437.1"/>
    <property type="molecule type" value="Genomic_DNA"/>
</dbReference>
<feature type="domain" description="F-box" evidence="1">
    <location>
        <begin position="25"/>
        <end position="70"/>
    </location>
</feature>
<evidence type="ECO:0000259" key="1">
    <source>
        <dbReference type="PROSITE" id="PS50181"/>
    </source>
</evidence>
<evidence type="ECO:0000313" key="2">
    <source>
        <dbReference type="EMBL" id="UNI24437.1"/>
    </source>
</evidence>
<keyword evidence="3" id="KW-1185">Reference proteome</keyword>
<dbReference type="AlphaFoldDB" id="A0A9Q8VH56"/>
<evidence type="ECO:0000313" key="3">
    <source>
        <dbReference type="Proteomes" id="UP000829364"/>
    </source>
</evidence>
<proteinExistence type="predicted"/>
<dbReference type="Pfam" id="PF00646">
    <property type="entry name" value="F-box"/>
    <property type="match status" value="1"/>
</dbReference>
<dbReference type="OrthoDB" id="4194555at2759"/>
<dbReference type="InterPro" id="IPR001810">
    <property type="entry name" value="F-box_dom"/>
</dbReference>
<dbReference type="PROSITE" id="PS50181">
    <property type="entry name" value="FBOX"/>
    <property type="match status" value="1"/>
</dbReference>
<gene>
    <name evidence="2" type="ORF">JDV02_010181</name>
</gene>
<sequence length="793" mass="87297">MDFKMMAFKMHALLTTSPLLGRGPDWPMEQIPVEIFDIIVSHLPRSDVRALRLVCKEFEAKVSASYFRNVVVPFKAEIYSSGDNAFSDGMRIFESFGPHFRRFALLLEVDEDALAAPPIKLTQRAVPAFWGIYRWPQENYCRYPDLEGIELAADETQAMAAALKCLSKVRNLGLCCDAGLGFLLGPDVVARRAFAAHGVFGTEDWRRKKALPSPMPSRCPIVAINTLGLSTGRSIPTDAAAIHNETLVRMVTAAGFSGPNQVHQAIRLMAATEGTAVELIELDGVPACAPPRPSDPDLVNDEPVSRLIESRASQREQFVPLIPSALSAAQTEMLLELDWAHRAMIQSYVIALMDNAATGVFDYVTTLSIAKIPSSHIKILCRGDLWRSLPQVKHVSLGVIADWREIGVSDDGRVLDKSSSPVNAVGKAFELLNSYIGRQPTIESIHFEWICGGEFGPSAHQRNQYILPAPFFRHPENMVKVDSPKANADDILRLPHAVHLSLKNCWVSPHVMLQALRQFALSSLKKLELESVSLSGPPTTTPQEALSWDLVQTGPFANGHLAQALAMQAAPAMGPAMHLLTMSDPDWVPPLVPVPNAGPLLAGDFLQKVASGILSWSGLIGYFSPDPGFWQRRRQDARLWDDNVEAMEAAGHPLLTYLPLNTLLRPSGKRNQLRVLSLKSCGYVSIDQTHIDTRSVVGSSWRDGLPKVKSNETPFPATHMQHCKDSLLGLITPHLPPQDRDNLQHGFGMIFGWEGVYDRRIIQDAKKDGIEKPGAGRFSGVVKCGPTARPYFQ</sequence>
<dbReference type="SMART" id="SM00256">
    <property type="entry name" value="FBOX"/>
    <property type="match status" value="1"/>
</dbReference>
<protein>
    <recommendedName>
        <fullName evidence="1">F-box domain-containing protein</fullName>
    </recommendedName>
</protein>
<dbReference type="Proteomes" id="UP000829364">
    <property type="component" value="Chromosome 11"/>
</dbReference>
<dbReference type="SUPFAM" id="SSF81383">
    <property type="entry name" value="F-box domain"/>
    <property type="match status" value="1"/>
</dbReference>
<organism evidence="2 3">
    <name type="scientific">Purpureocillium takamizusanense</name>
    <dbReference type="NCBI Taxonomy" id="2060973"/>
    <lineage>
        <taxon>Eukaryota</taxon>
        <taxon>Fungi</taxon>
        <taxon>Dikarya</taxon>
        <taxon>Ascomycota</taxon>
        <taxon>Pezizomycotina</taxon>
        <taxon>Sordariomycetes</taxon>
        <taxon>Hypocreomycetidae</taxon>
        <taxon>Hypocreales</taxon>
        <taxon>Ophiocordycipitaceae</taxon>
        <taxon>Purpureocillium</taxon>
    </lineage>
</organism>
<dbReference type="KEGG" id="ptkz:JDV02_010181"/>
<dbReference type="InterPro" id="IPR036047">
    <property type="entry name" value="F-box-like_dom_sf"/>
</dbReference>
<reference evidence="2" key="1">
    <citation type="submission" date="2021-11" db="EMBL/GenBank/DDBJ databases">
        <title>Purpureocillium_takamizusanense_genome.</title>
        <authorList>
            <person name="Nguyen N.-H."/>
        </authorList>
    </citation>
    <scope>NUCLEOTIDE SEQUENCE</scope>
    <source>
        <strain evidence="2">PT3</strain>
    </source>
</reference>
<dbReference type="RefSeq" id="XP_047847918.1">
    <property type="nucleotide sequence ID" value="XM_047991905.1"/>
</dbReference>